<proteinExistence type="predicted"/>
<sequence>MALHVVAARTDPALFRLPWSRPLADWEDWYVVPLPLGLSRHVVRVVQVNRQFIAVKETAESIALREYHLLRDLQRLDQPAVVPRGVVTGRVSGSGEPLPAALLTEHLHYSLPYRTLFQRGLRAEQVPALVDALVVLLVRLHLAGFFWGDVSLSNALFRRSAGGFSAFLVDAETGELRSHLSDAMREHDVTVGVENIFAELMDLQASGDTDIEVDGQEVVAQLADRYHALWDELTAAEEFGTDEWYRVEQRIARLNDLGFDVDELDVQTDSDRVRIQPKVVEAGHHRRELRELTGLVAEDSQARKLLNDLAAYTAHFGYDDEDRETVARRWLTTIYTPIVALLPPELRRAIAPAEYFHEVMEHRWALSDEAGHEVDIFDSARDYVANVLPHRPPDQPGPATGPAGG</sequence>
<evidence type="ECO:0000313" key="3">
    <source>
        <dbReference type="Proteomes" id="UP000449906"/>
    </source>
</evidence>
<comment type="caution">
    <text evidence="2">The sequence shown here is derived from an EMBL/GenBank/DDBJ whole genome shotgun (WGS) entry which is preliminary data.</text>
</comment>
<evidence type="ECO:0000259" key="1">
    <source>
        <dbReference type="Pfam" id="PF13224"/>
    </source>
</evidence>
<reference evidence="2 3" key="1">
    <citation type="submission" date="2019-09" db="EMBL/GenBank/DDBJ databases">
        <title>Pimelobacter sp. isolated from Paulinella.</title>
        <authorList>
            <person name="Jeong S.E."/>
        </authorList>
    </citation>
    <scope>NUCLEOTIDE SEQUENCE [LARGE SCALE GENOMIC DNA]</scope>
    <source>
        <strain evidence="2 3">Pch-N</strain>
    </source>
</reference>
<evidence type="ECO:0000313" key="2">
    <source>
        <dbReference type="EMBL" id="KAB2809629.1"/>
    </source>
</evidence>
<accession>A0A7J5DWN6</accession>
<organism evidence="2 3">
    <name type="scientific">Nocardioides simplex</name>
    <name type="common">Arthrobacter simplex</name>
    <dbReference type="NCBI Taxonomy" id="2045"/>
    <lineage>
        <taxon>Bacteria</taxon>
        <taxon>Bacillati</taxon>
        <taxon>Actinomycetota</taxon>
        <taxon>Actinomycetes</taxon>
        <taxon>Propionibacteriales</taxon>
        <taxon>Nocardioidaceae</taxon>
        <taxon>Pimelobacter</taxon>
    </lineage>
</organism>
<dbReference type="Pfam" id="PF13224">
    <property type="entry name" value="DUF4032"/>
    <property type="match status" value="1"/>
</dbReference>
<dbReference type="RefSeq" id="WP_151581791.1">
    <property type="nucleotide sequence ID" value="NZ_CP182503.1"/>
</dbReference>
<dbReference type="AlphaFoldDB" id="A0A7J5DWN6"/>
<dbReference type="InterPro" id="IPR011009">
    <property type="entry name" value="Kinase-like_dom_sf"/>
</dbReference>
<feature type="domain" description="DUF4032" evidence="1">
    <location>
        <begin position="229"/>
        <end position="388"/>
    </location>
</feature>
<dbReference type="Proteomes" id="UP000449906">
    <property type="component" value="Unassembled WGS sequence"/>
</dbReference>
<dbReference type="SUPFAM" id="SSF56112">
    <property type="entry name" value="Protein kinase-like (PK-like)"/>
    <property type="match status" value="1"/>
</dbReference>
<dbReference type="InterPro" id="IPR025111">
    <property type="entry name" value="DUF4032"/>
</dbReference>
<dbReference type="EMBL" id="WBVM01000002">
    <property type="protein sequence ID" value="KAB2809629.1"/>
    <property type="molecule type" value="Genomic_DNA"/>
</dbReference>
<name>A0A7J5DWN6_NOCSI</name>
<gene>
    <name evidence="2" type="ORF">F9L07_21765</name>
</gene>
<protein>
    <submittedName>
        <fullName evidence="2">DUF4032 domain-containing protein</fullName>
    </submittedName>
</protein>